<organism evidence="1 2">
    <name type="scientific">Brevibacillus formosus</name>
    <dbReference type="NCBI Taxonomy" id="54913"/>
    <lineage>
        <taxon>Bacteria</taxon>
        <taxon>Bacillati</taxon>
        <taxon>Bacillota</taxon>
        <taxon>Bacilli</taxon>
        <taxon>Bacillales</taxon>
        <taxon>Paenibacillaceae</taxon>
        <taxon>Brevibacillus</taxon>
    </lineage>
</organism>
<dbReference type="AlphaFoldDB" id="A0A220MHM3"/>
<dbReference type="Proteomes" id="UP000197781">
    <property type="component" value="Chromosome"/>
</dbReference>
<accession>A0A220MHM3</accession>
<evidence type="ECO:0000313" key="2">
    <source>
        <dbReference type="Proteomes" id="UP000197781"/>
    </source>
</evidence>
<reference evidence="1 2" key="1">
    <citation type="submission" date="2016-11" db="EMBL/GenBank/DDBJ databases">
        <authorList>
            <person name="Jaros S."/>
            <person name="Januszkiewicz K."/>
            <person name="Wedrychowicz H."/>
        </authorList>
    </citation>
    <scope>NUCLEOTIDE SEQUENCE [LARGE SCALE GENOMIC DNA]</scope>
    <source>
        <strain evidence="1 2">NF2</strain>
    </source>
</reference>
<gene>
    <name evidence="1" type="ORF">BP422_13355</name>
</gene>
<name>A0A220MHM3_9BACL</name>
<dbReference type="EMBL" id="CP018145">
    <property type="protein sequence ID" value="ASJ54455.1"/>
    <property type="molecule type" value="Genomic_DNA"/>
</dbReference>
<evidence type="ECO:0000313" key="1">
    <source>
        <dbReference type="EMBL" id="ASJ54455.1"/>
    </source>
</evidence>
<dbReference type="KEGG" id="bfm:BP422_13355"/>
<proteinExistence type="predicted"/>
<sequence>MIFTVDRHQITIHYEHAEPVHINWDEVYSVSYYKIDCIEYEIGYLVIDLVHGKFIEINDSDQDWEKIVNDLEKYLPSQTRDWRHSLCSWSIDDGILYLYEKA</sequence>
<protein>
    <submittedName>
        <fullName evidence="1">Uncharacterized protein</fullName>
    </submittedName>
</protein>